<proteinExistence type="predicted"/>
<evidence type="ECO:0000313" key="1">
    <source>
        <dbReference type="EMBL" id="KKK70423.1"/>
    </source>
</evidence>
<protein>
    <submittedName>
        <fullName evidence="1">Uncharacterized protein</fullName>
    </submittedName>
</protein>
<organism evidence="1">
    <name type="scientific">marine sediment metagenome</name>
    <dbReference type="NCBI Taxonomy" id="412755"/>
    <lineage>
        <taxon>unclassified sequences</taxon>
        <taxon>metagenomes</taxon>
        <taxon>ecological metagenomes</taxon>
    </lineage>
</organism>
<sequence length="65" mass="7724">MEKQPEQFNIKDLTQKIELQSEMNRHISWLINLTLILDLRSYHDKLVSGRTFLANMIDATAHEKR</sequence>
<comment type="caution">
    <text evidence="1">The sequence shown here is derived from an EMBL/GenBank/DDBJ whole genome shotgun (WGS) entry which is preliminary data.</text>
</comment>
<reference evidence="1" key="1">
    <citation type="journal article" date="2015" name="Nature">
        <title>Complex archaea that bridge the gap between prokaryotes and eukaryotes.</title>
        <authorList>
            <person name="Spang A."/>
            <person name="Saw J.H."/>
            <person name="Jorgensen S.L."/>
            <person name="Zaremba-Niedzwiedzka K."/>
            <person name="Martijn J."/>
            <person name="Lind A.E."/>
            <person name="van Eijk R."/>
            <person name="Schleper C."/>
            <person name="Guy L."/>
            <person name="Ettema T.J."/>
        </authorList>
    </citation>
    <scope>NUCLEOTIDE SEQUENCE</scope>
</reference>
<name>A0A0F8XN93_9ZZZZ</name>
<gene>
    <name evidence="1" type="ORF">LCGC14_2924100</name>
</gene>
<dbReference type="EMBL" id="LAZR01058197">
    <property type="protein sequence ID" value="KKK70423.1"/>
    <property type="molecule type" value="Genomic_DNA"/>
</dbReference>
<dbReference type="AlphaFoldDB" id="A0A0F8XN93"/>
<accession>A0A0F8XN93</accession>